<evidence type="ECO:0000313" key="5">
    <source>
        <dbReference type="Proteomes" id="UP001499852"/>
    </source>
</evidence>
<protein>
    <recommendedName>
        <fullName evidence="3">Peptidase S49 domain-containing protein</fullName>
    </recommendedName>
</protein>
<dbReference type="Pfam" id="PF01343">
    <property type="entry name" value="Peptidase_S49"/>
    <property type="match status" value="1"/>
</dbReference>
<dbReference type="InterPro" id="IPR002142">
    <property type="entry name" value="Peptidase_S49"/>
</dbReference>
<dbReference type="InterPro" id="IPR029045">
    <property type="entry name" value="ClpP/crotonase-like_dom_sf"/>
</dbReference>
<dbReference type="CDD" id="cd07022">
    <property type="entry name" value="S49_Sppa_36K_type"/>
    <property type="match status" value="1"/>
</dbReference>
<reference evidence="5" key="1">
    <citation type="journal article" date="2019" name="Int. J. Syst. Evol. Microbiol.">
        <title>The Global Catalogue of Microorganisms (GCM) 10K type strain sequencing project: providing services to taxonomists for standard genome sequencing and annotation.</title>
        <authorList>
            <consortium name="The Broad Institute Genomics Platform"/>
            <consortium name="The Broad Institute Genome Sequencing Center for Infectious Disease"/>
            <person name="Wu L."/>
            <person name="Ma J."/>
        </authorList>
    </citation>
    <scope>NUCLEOTIDE SEQUENCE [LARGE SCALE GENOMIC DNA]</scope>
    <source>
        <strain evidence="5">JCM 18053</strain>
    </source>
</reference>
<dbReference type="RefSeq" id="WP_345738544.1">
    <property type="nucleotide sequence ID" value="NZ_BAABIA010000011.1"/>
</dbReference>
<dbReference type="InterPro" id="IPR033855">
    <property type="entry name" value="Protein_C"/>
</dbReference>
<dbReference type="EMBL" id="BAABIA010000011">
    <property type="protein sequence ID" value="GAA5148088.1"/>
    <property type="molecule type" value="Genomic_DNA"/>
</dbReference>
<dbReference type="PANTHER" id="PTHR42987">
    <property type="entry name" value="PEPTIDASE S49"/>
    <property type="match status" value="1"/>
</dbReference>
<dbReference type="Gene3D" id="6.20.330.10">
    <property type="match status" value="1"/>
</dbReference>
<keyword evidence="2" id="KW-0175">Coiled coil</keyword>
<evidence type="ECO:0000256" key="2">
    <source>
        <dbReference type="SAM" id="Coils"/>
    </source>
</evidence>
<name>A0ABP9PN12_9BACT</name>
<proteinExistence type="inferred from homology"/>
<feature type="coiled-coil region" evidence="2">
    <location>
        <begin position="353"/>
        <end position="380"/>
    </location>
</feature>
<organism evidence="4 5">
    <name type="scientific">Prosthecobacter algae</name>
    <dbReference type="NCBI Taxonomy" id="1144682"/>
    <lineage>
        <taxon>Bacteria</taxon>
        <taxon>Pseudomonadati</taxon>
        <taxon>Verrucomicrobiota</taxon>
        <taxon>Verrucomicrobiia</taxon>
        <taxon>Verrucomicrobiales</taxon>
        <taxon>Verrucomicrobiaceae</taxon>
        <taxon>Prosthecobacter</taxon>
    </lineage>
</organism>
<evidence type="ECO:0000256" key="1">
    <source>
        <dbReference type="ARBA" id="ARBA00008683"/>
    </source>
</evidence>
<comment type="similarity">
    <text evidence="1">Belongs to the peptidase S49 family.</text>
</comment>
<gene>
    <name evidence="4" type="ORF">GCM10023213_43700</name>
</gene>
<feature type="domain" description="Peptidase S49" evidence="3">
    <location>
        <begin position="124"/>
        <end position="264"/>
    </location>
</feature>
<evidence type="ECO:0000313" key="4">
    <source>
        <dbReference type="EMBL" id="GAA5148088.1"/>
    </source>
</evidence>
<dbReference type="Proteomes" id="UP001499852">
    <property type="component" value="Unassembled WGS sequence"/>
</dbReference>
<dbReference type="Gene3D" id="3.90.226.10">
    <property type="entry name" value="2-enoyl-CoA Hydratase, Chain A, domain 1"/>
    <property type="match status" value="1"/>
</dbReference>
<dbReference type="Gene3D" id="1.10.287.1490">
    <property type="match status" value="1"/>
</dbReference>
<dbReference type="SUPFAM" id="SSF52096">
    <property type="entry name" value="ClpP/crotonase"/>
    <property type="match status" value="1"/>
</dbReference>
<accession>A0ABP9PN12</accession>
<evidence type="ECO:0000259" key="3">
    <source>
        <dbReference type="Pfam" id="PF01343"/>
    </source>
</evidence>
<dbReference type="PANTHER" id="PTHR42987:SF4">
    <property type="entry name" value="PROTEASE SOHB-RELATED"/>
    <property type="match status" value="1"/>
</dbReference>
<keyword evidence="5" id="KW-1185">Reference proteome</keyword>
<sequence length="422" mass="45114">MTALDSLFSRQPWLITSEAMHSMAAQAVAFFDARLTLPEPSSNPLLSVEEGVGIIRIHGPLMRDPDLISSLLFGATDMNQVAEAIQEAVAQDAVKSILLDIDSPGGTVNGTPELAQAVADAAKLKSIHAFSAGQMCSAAYWIASQCDAVYATPSARVGSIGVMLPFIDSAEKFRSQGLKVEVFAAGKFKGMGTPGVSLSEEQRALIQSDIEEVAADFKSAVLARGRKIPDEAMEGQSFSARKAQRFNLAGTVKSRDEVIARLRSIAARVDTPSRTSTSMKTAEEQLTDALARIQTLEADAKARESLMSDASAQVETFKASLTAKEQSHQTALQQVCTERDTLKGQLIAVQGDVERHSKRAGELETQVRDLNAREQDLDKRAAAKAAQIAAEMGTQVPAKITPAGDKAPATAAEVWNRQFAKA</sequence>
<comment type="caution">
    <text evidence="4">The sequence shown here is derived from an EMBL/GenBank/DDBJ whole genome shotgun (WGS) entry which is preliminary data.</text>
</comment>